<dbReference type="EMBL" id="UINC01011890">
    <property type="protein sequence ID" value="SVA52203.1"/>
    <property type="molecule type" value="Genomic_DNA"/>
</dbReference>
<dbReference type="SUPFAM" id="SSF54909">
    <property type="entry name" value="Dimeric alpha+beta barrel"/>
    <property type="match status" value="1"/>
</dbReference>
<evidence type="ECO:0000313" key="2">
    <source>
        <dbReference type="EMBL" id="SVA52203.1"/>
    </source>
</evidence>
<feature type="domain" description="DUF1330" evidence="1">
    <location>
        <begin position="3"/>
        <end position="90"/>
    </location>
</feature>
<proteinExistence type="predicted"/>
<sequence>MAVYLVTSCDITDPEKYAPYVPNALPLLEKHGAEVIAADKNAITIDGEKRDLTVILKFPSPEVAKEFSEDPEYQQWKKIRLASTTNRASIMVSEFNPSKF</sequence>
<dbReference type="PANTHER" id="PTHR41521">
    <property type="match status" value="1"/>
</dbReference>
<protein>
    <recommendedName>
        <fullName evidence="1">DUF1330 domain-containing protein</fullName>
    </recommendedName>
</protein>
<dbReference type="Gene3D" id="3.30.70.100">
    <property type="match status" value="1"/>
</dbReference>
<gene>
    <name evidence="2" type="ORF">METZ01_LOCUS105057</name>
</gene>
<dbReference type="AlphaFoldDB" id="A0A381WJV5"/>
<evidence type="ECO:0000259" key="1">
    <source>
        <dbReference type="Pfam" id="PF07045"/>
    </source>
</evidence>
<accession>A0A381WJV5</accession>
<dbReference type="PANTHER" id="PTHR41521:SF4">
    <property type="entry name" value="BLR0684 PROTEIN"/>
    <property type="match status" value="1"/>
</dbReference>
<dbReference type="Pfam" id="PF07045">
    <property type="entry name" value="DUF1330"/>
    <property type="match status" value="1"/>
</dbReference>
<organism evidence="2">
    <name type="scientific">marine metagenome</name>
    <dbReference type="NCBI Taxonomy" id="408172"/>
    <lineage>
        <taxon>unclassified sequences</taxon>
        <taxon>metagenomes</taxon>
        <taxon>ecological metagenomes</taxon>
    </lineage>
</organism>
<name>A0A381WJV5_9ZZZZ</name>
<dbReference type="InterPro" id="IPR010753">
    <property type="entry name" value="DUF1330"/>
</dbReference>
<dbReference type="InterPro" id="IPR011008">
    <property type="entry name" value="Dimeric_a/b-barrel"/>
</dbReference>
<reference evidence="2" key="1">
    <citation type="submission" date="2018-05" db="EMBL/GenBank/DDBJ databases">
        <authorList>
            <person name="Lanie J.A."/>
            <person name="Ng W.-L."/>
            <person name="Kazmierczak K.M."/>
            <person name="Andrzejewski T.M."/>
            <person name="Davidsen T.M."/>
            <person name="Wayne K.J."/>
            <person name="Tettelin H."/>
            <person name="Glass J.I."/>
            <person name="Rusch D."/>
            <person name="Podicherti R."/>
            <person name="Tsui H.-C.T."/>
            <person name="Winkler M.E."/>
        </authorList>
    </citation>
    <scope>NUCLEOTIDE SEQUENCE</scope>
</reference>